<sequence length="217" mass="24679">MRLPLRLFFRLPAVLVYFGFLSIYHTTREMGVGRYCGDSVDNRFPMGSCVLGGMVGRRGGGEDVWLICVVLIYLVYSPAGGTGRQGEERRKTVVEDRARKCGMKSGDDSVLQRRVGGFTFSGGRVGCLHKIFSSNSRVVSRYFVRMISSVVKWRRWDRVGGVSSHRGQRLPYITFYPFDNIIARYVKENIDVPYVVLEEALEGKICFRFNTMEGDKE</sequence>
<accession>A0A8T0E5F5</accession>
<reference evidence="2" key="1">
    <citation type="journal article" date="2020" name="bioRxiv">
        <title>Chromosome-level reference genome of the European wasp spider Argiope bruennichi: a resource for studies on range expansion and evolutionary adaptation.</title>
        <authorList>
            <person name="Sheffer M.M."/>
            <person name="Hoppe A."/>
            <person name="Krehenwinkel H."/>
            <person name="Uhl G."/>
            <person name="Kuss A.W."/>
            <person name="Jensen L."/>
            <person name="Jensen C."/>
            <person name="Gillespie R.G."/>
            <person name="Hoff K.J."/>
            <person name="Prost S."/>
        </authorList>
    </citation>
    <scope>NUCLEOTIDE SEQUENCE</scope>
</reference>
<reference evidence="2" key="2">
    <citation type="submission" date="2020-06" db="EMBL/GenBank/DDBJ databases">
        <authorList>
            <person name="Sheffer M."/>
        </authorList>
    </citation>
    <scope>NUCLEOTIDE SEQUENCE</scope>
</reference>
<protein>
    <submittedName>
        <fullName evidence="2">Uncharacterized protein</fullName>
    </submittedName>
</protein>
<evidence type="ECO:0000313" key="3">
    <source>
        <dbReference type="Proteomes" id="UP000807504"/>
    </source>
</evidence>
<evidence type="ECO:0000256" key="1">
    <source>
        <dbReference type="SAM" id="Phobius"/>
    </source>
</evidence>
<name>A0A8T0E5F5_ARGBR</name>
<keyword evidence="1" id="KW-0472">Membrane</keyword>
<keyword evidence="3" id="KW-1185">Reference proteome</keyword>
<dbReference type="AlphaFoldDB" id="A0A8T0E5F5"/>
<keyword evidence="1" id="KW-0812">Transmembrane</keyword>
<dbReference type="Proteomes" id="UP000807504">
    <property type="component" value="Unassembled WGS sequence"/>
</dbReference>
<keyword evidence="1" id="KW-1133">Transmembrane helix</keyword>
<feature type="transmembrane region" description="Helical" evidence="1">
    <location>
        <begin position="7"/>
        <end position="25"/>
    </location>
</feature>
<evidence type="ECO:0000313" key="2">
    <source>
        <dbReference type="EMBL" id="KAF8764464.1"/>
    </source>
</evidence>
<dbReference type="EMBL" id="JABXBU010002231">
    <property type="protein sequence ID" value="KAF8764464.1"/>
    <property type="molecule type" value="Genomic_DNA"/>
</dbReference>
<gene>
    <name evidence="2" type="ORF">HNY73_022532</name>
</gene>
<proteinExistence type="predicted"/>
<comment type="caution">
    <text evidence="2">The sequence shown here is derived from an EMBL/GenBank/DDBJ whole genome shotgun (WGS) entry which is preliminary data.</text>
</comment>
<organism evidence="2 3">
    <name type="scientific">Argiope bruennichi</name>
    <name type="common">Wasp spider</name>
    <name type="synonym">Aranea bruennichi</name>
    <dbReference type="NCBI Taxonomy" id="94029"/>
    <lineage>
        <taxon>Eukaryota</taxon>
        <taxon>Metazoa</taxon>
        <taxon>Ecdysozoa</taxon>
        <taxon>Arthropoda</taxon>
        <taxon>Chelicerata</taxon>
        <taxon>Arachnida</taxon>
        <taxon>Araneae</taxon>
        <taxon>Araneomorphae</taxon>
        <taxon>Entelegynae</taxon>
        <taxon>Araneoidea</taxon>
        <taxon>Araneidae</taxon>
        <taxon>Argiope</taxon>
    </lineage>
</organism>